<dbReference type="AlphaFoldDB" id="A0A151Z6Q5"/>
<dbReference type="OMA" id="RVMDPYN"/>
<dbReference type="PANTHER" id="PTHR32134:SF92">
    <property type="entry name" value="FNIP REPEAT-CONTAINING PROTEIN"/>
    <property type="match status" value="1"/>
</dbReference>
<accession>A0A151Z6Q5</accession>
<dbReference type="OrthoDB" id="24381at2759"/>
<evidence type="ECO:0008006" key="4">
    <source>
        <dbReference type="Google" id="ProtNLM"/>
    </source>
</evidence>
<dbReference type="Pfam" id="PF05725">
    <property type="entry name" value="FNIP"/>
    <property type="match status" value="8"/>
</dbReference>
<dbReference type="InterPro" id="IPR051251">
    <property type="entry name" value="STK_FNIP-Repeat"/>
</dbReference>
<dbReference type="PANTHER" id="PTHR32134">
    <property type="entry name" value="FNIP REPEAT-CONTAINING PROTEIN"/>
    <property type="match status" value="1"/>
</dbReference>
<gene>
    <name evidence="2" type="ORF">DLAC_09609</name>
</gene>
<keyword evidence="1" id="KW-0677">Repeat</keyword>
<keyword evidence="3" id="KW-1185">Reference proteome</keyword>
<reference evidence="2 3" key="1">
    <citation type="submission" date="2015-12" db="EMBL/GenBank/DDBJ databases">
        <title>Dictyostelia acquired genes for synthesis and detection of signals that induce cell-type specialization by lateral gene transfer from prokaryotes.</title>
        <authorList>
            <person name="Gloeckner G."/>
            <person name="Schaap P."/>
        </authorList>
    </citation>
    <scope>NUCLEOTIDE SEQUENCE [LARGE SCALE GENOMIC DNA]</scope>
    <source>
        <strain evidence="2 3">TK</strain>
    </source>
</reference>
<protein>
    <recommendedName>
        <fullName evidence="4">FNIP repeat-containing protein</fullName>
    </recommendedName>
</protein>
<dbReference type="EMBL" id="LODT01000039">
    <property type="protein sequence ID" value="KYQ89643.1"/>
    <property type="molecule type" value="Genomic_DNA"/>
</dbReference>
<comment type="caution">
    <text evidence="2">The sequence shown here is derived from an EMBL/GenBank/DDBJ whole genome shotgun (WGS) entry which is preliminary data.</text>
</comment>
<dbReference type="InterPro" id="IPR008615">
    <property type="entry name" value="FNIP"/>
</dbReference>
<evidence type="ECO:0000256" key="1">
    <source>
        <dbReference type="ARBA" id="ARBA00022737"/>
    </source>
</evidence>
<dbReference type="STRING" id="361077.A0A151Z6Q5"/>
<evidence type="ECO:0000313" key="2">
    <source>
        <dbReference type="EMBL" id="KYQ89643.1"/>
    </source>
</evidence>
<proteinExistence type="predicted"/>
<organism evidence="2 3">
    <name type="scientific">Tieghemostelium lacteum</name>
    <name type="common">Slime mold</name>
    <name type="synonym">Dictyostelium lacteum</name>
    <dbReference type="NCBI Taxonomy" id="361077"/>
    <lineage>
        <taxon>Eukaryota</taxon>
        <taxon>Amoebozoa</taxon>
        <taxon>Evosea</taxon>
        <taxon>Eumycetozoa</taxon>
        <taxon>Dictyostelia</taxon>
        <taxon>Dictyosteliales</taxon>
        <taxon>Raperosteliaceae</taxon>
        <taxon>Tieghemostelium</taxon>
    </lineage>
</organism>
<evidence type="ECO:0000313" key="3">
    <source>
        <dbReference type="Proteomes" id="UP000076078"/>
    </source>
</evidence>
<dbReference type="Proteomes" id="UP000076078">
    <property type="component" value="Unassembled WGS sequence"/>
</dbReference>
<dbReference type="SUPFAM" id="SSF52058">
    <property type="entry name" value="L domain-like"/>
    <property type="match status" value="1"/>
</dbReference>
<name>A0A151Z6Q5_TIELA</name>
<dbReference type="InParanoid" id="A0A151Z6Q5"/>
<sequence>MNIQAIKEIVYYLYSNVDILNLVSVNKEVYSKLRDSIRYHQFPIEYFSEVYSLESIPKKFKNIIMSKPIHFRSFFSLGVEKLELLDIDGILDMRNVNFQDDMVLNFFPRTITELSLPMNFKVEIPSGTLPKTLQTLNFPYDYDKPLPSDISTLPLKKLTIGRCVNPLEAGQLPKTLEKLRFREFNQKIVPGLLPDGLKSLKLPYSFSQEIDWLPPSIETLYISQLHNHPLILGTFQNNVKRLVVGSQEHTLPLNKWCFPKSLKEFECQIYRGANFDANCFPEGLETLKIVYGISGSIGKYILPESLKTFYMGDYFDSPIEEGVLPQSLTKLVIGSVYNHPLPKLPPSIEYVHIGRAFNQDLSVGIFPPSLKELYFDRYFYQPFAPTRAGTGFNNPLEVGVLSNTQLTQLLLGNEFNQDLLPNALPVTLKELWFGSRFNRPLLPGCLSILYSLTYLSFGYDFDQPLQPGILPQTLKTLIFGSAFNQSIEIGVLPQSLKSLKFGNTFNQPILPNSLPESLEDLELGYHFNQPLLPNTLPKNLQKLVFIYQFNQPLEVGVLPETLKELKLPNHFNQPLLPNVLPKSLKRLEFQHSYNQPLSVGVLPDSLETISFSKQFNQPISGEGILPSKLLNLRLGVEFQQDITSLPSTLRLLLLRKEYKSKNTFESPFLKTMIWTFENHPIIRNTFHIPDTFNERYLPTENLERYQIQPKNMSNL</sequence>